<organism evidence="3 4">
    <name type="scientific">Kordia aestuariivivens</name>
    <dbReference type="NCBI Taxonomy" id="2759037"/>
    <lineage>
        <taxon>Bacteria</taxon>
        <taxon>Pseudomonadati</taxon>
        <taxon>Bacteroidota</taxon>
        <taxon>Flavobacteriia</taxon>
        <taxon>Flavobacteriales</taxon>
        <taxon>Flavobacteriaceae</taxon>
        <taxon>Kordia</taxon>
    </lineage>
</organism>
<evidence type="ECO:0000313" key="4">
    <source>
        <dbReference type="Proteomes" id="UP000619238"/>
    </source>
</evidence>
<evidence type="ECO:0000256" key="1">
    <source>
        <dbReference type="SAM" id="MobiDB-lite"/>
    </source>
</evidence>
<sequence length="252" mass="29388">MMKLKKVFFTLPLILLSMNSQSLFSQNTKSVVIEYQEKRAVNEEKIKNLPERIQQVVRAKSKWRKSVLIHNEEGSYYMLQDKIEDKTVTVSDTQKRTVKVGQKVFFNDFLTNNSYQELRMYNENVLIKDKLNKYKWELLSETKKINDIVCKKATTTNEHGRTVVAWYTDKFGITNGPQGYYGLPGLIVYLDDGKYTFKMDKVSFSDKKLDLLKPSKNANVVTPEEYMNNYVNGKSSKSQRGNTTTTRRRVQN</sequence>
<protein>
    <submittedName>
        <fullName evidence="3">GLPGLI family protein</fullName>
    </submittedName>
</protein>
<dbReference type="NCBIfam" id="TIGR01200">
    <property type="entry name" value="GLPGLI"/>
    <property type="match status" value="1"/>
</dbReference>
<feature type="region of interest" description="Disordered" evidence="1">
    <location>
        <begin position="230"/>
        <end position="252"/>
    </location>
</feature>
<feature type="signal peptide" evidence="2">
    <location>
        <begin position="1"/>
        <end position="25"/>
    </location>
</feature>
<keyword evidence="2" id="KW-0732">Signal</keyword>
<proteinExistence type="predicted"/>
<reference evidence="3 4" key="1">
    <citation type="submission" date="2020-07" db="EMBL/GenBank/DDBJ databases">
        <title>Description of Kordia aestuariivivens sp. nov., isolated from a tidal flat.</title>
        <authorList>
            <person name="Park S."/>
            <person name="Yoon J.-H."/>
        </authorList>
    </citation>
    <scope>NUCLEOTIDE SEQUENCE [LARGE SCALE GENOMIC DNA]</scope>
    <source>
        <strain evidence="3 4">YSTF-M3</strain>
    </source>
</reference>
<comment type="caution">
    <text evidence="3">The sequence shown here is derived from an EMBL/GenBank/DDBJ whole genome shotgun (WGS) entry which is preliminary data.</text>
</comment>
<dbReference type="Pfam" id="PF09697">
    <property type="entry name" value="Porph_ging"/>
    <property type="match status" value="1"/>
</dbReference>
<feature type="compositionally biased region" description="Polar residues" evidence="1">
    <location>
        <begin position="230"/>
        <end position="245"/>
    </location>
</feature>
<dbReference type="Proteomes" id="UP000619238">
    <property type="component" value="Unassembled WGS sequence"/>
</dbReference>
<dbReference type="InterPro" id="IPR005901">
    <property type="entry name" value="GLPGLI"/>
</dbReference>
<evidence type="ECO:0000313" key="3">
    <source>
        <dbReference type="EMBL" id="MBC8754766.1"/>
    </source>
</evidence>
<gene>
    <name evidence="3" type="ORF">H2O64_08795</name>
</gene>
<accession>A0ABR7Q869</accession>
<evidence type="ECO:0000256" key="2">
    <source>
        <dbReference type="SAM" id="SignalP"/>
    </source>
</evidence>
<keyword evidence="4" id="KW-1185">Reference proteome</keyword>
<dbReference type="EMBL" id="JACGWS010000004">
    <property type="protein sequence ID" value="MBC8754766.1"/>
    <property type="molecule type" value="Genomic_DNA"/>
</dbReference>
<dbReference type="RefSeq" id="WP_187561814.1">
    <property type="nucleotide sequence ID" value="NZ_JACGWS010000004.1"/>
</dbReference>
<name>A0ABR7Q869_9FLAO</name>
<feature type="chain" id="PRO_5045361030" evidence="2">
    <location>
        <begin position="26"/>
        <end position="252"/>
    </location>
</feature>